<gene>
    <name evidence="7" type="ORF">BG006_007997</name>
</gene>
<feature type="zinc finger region" description="C3H1-type" evidence="4">
    <location>
        <begin position="357"/>
        <end position="380"/>
    </location>
</feature>
<feature type="zinc finger region" description="C3H1-type" evidence="4">
    <location>
        <begin position="408"/>
        <end position="436"/>
    </location>
</feature>
<dbReference type="PROSITE" id="PS50103">
    <property type="entry name" value="ZF_C3H1"/>
    <property type="match status" value="3"/>
</dbReference>
<evidence type="ECO:0000256" key="4">
    <source>
        <dbReference type="PROSITE-ProRule" id="PRU00723"/>
    </source>
</evidence>
<organism evidence="7 8">
    <name type="scientific">Podila minutissima</name>
    <dbReference type="NCBI Taxonomy" id="64525"/>
    <lineage>
        <taxon>Eukaryota</taxon>
        <taxon>Fungi</taxon>
        <taxon>Fungi incertae sedis</taxon>
        <taxon>Mucoromycota</taxon>
        <taxon>Mortierellomycotina</taxon>
        <taxon>Mortierellomycetes</taxon>
        <taxon>Mortierellales</taxon>
        <taxon>Mortierellaceae</taxon>
        <taxon>Podila</taxon>
    </lineage>
</organism>
<accession>A0A9P5VKC6</accession>
<dbReference type="GO" id="GO:0005634">
    <property type="term" value="C:nucleus"/>
    <property type="evidence" value="ECO:0007669"/>
    <property type="project" value="TreeGrafter"/>
</dbReference>
<evidence type="ECO:0000256" key="5">
    <source>
        <dbReference type="SAM" id="MobiDB-lite"/>
    </source>
</evidence>
<dbReference type="PANTHER" id="PTHR46156">
    <property type="entry name" value="CCCH ZINGC FINGER"/>
    <property type="match status" value="1"/>
</dbReference>
<feature type="region of interest" description="Disordered" evidence="5">
    <location>
        <begin position="539"/>
        <end position="608"/>
    </location>
</feature>
<dbReference type="InterPro" id="IPR036855">
    <property type="entry name" value="Znf_CCCH_sf"/>
</dbReference>
<dbReference type="AlphaFoldDB" id="A0A9P5VKC6"/>
<reference evidence="7" key="1">
    <citation type="journal article" date="2020" name="Fungal Divers.">
        <title>Resolving the Mortierellaceae phylogeny through synthesis of multi-gene phylogenetics and phylogenomics.</title>
        <authorList>
            <person name="Vandepol N."/>
            <person name="Liber J."/>
            <person name="Desiro A."/>
            <person name="Na H."/>
            <person name="Kennedy M."/>
            <person name="Barry K."/>
            <person name="Grigoriev I.V."/>
            <person name="Miller A.N."/>
            <person name="O'Donnell K."/>
            <person name="Stajich J.E."/>
            <person name="Bonito G."/>
        </authorList>
    </citation>
    <scope>NUCLEOTIDE SEQUENCE</scope>
    <source>
        <strain evidence="7">NVP1</strain>
    </source>
</reference>
<dbReference type="SUPFAM" id="SSF90229">
    <property type="entry name" value="CCCH zinc finger"/>
    <property type="match status" value="1"/>
</dbReference>
<dbReference type="SMART" id="SM00356">
    <property type="entry name" value="ZnF_C3H1"/>
    <property type="match status" value="4"/>
</dbReference>
<dbReference type="Gene3D" id="4.10.1000.10">
    <property type="entry name" value="Zinc finger, CCCH-type"/>
    <property type="match status" value="1"/>
</dbReference>
<proteinExistence type="predicted"/>
<keyword evidence="2 4" id="KW-0863">Zinc-finger</keyword>
<keyword evidence="1 4" id="KW-0479">Metal-binding</keyword>
<evidence type="ECO:0000256" key="2">
    <source>
        <dbReference type="ARBA" id="ARBA00022771"/>
    </source>
</evidence>
<evidence type="ECO:0000313" key="7">
    <source>
        <dbReference type="EMBL" id="KAF9328905.1"/>
    </source>
</evidence>
<feature type="domain" description="C3H1-type" evidence="6">
    <location>
        <begin position="408"/>
        <end position="436"/>
    </location>
</feature>
<feature type="domain" description="C3H1-type" evidence="6">
    <location>
        <begin position="357"/>
        <end position="380"/>
    </location>
</feature>
<feature type="region of interest" description="Disordered" evidence="5">
    <location>
        <begin position="66"/>
        <end position="145"/>
    </location>
</feature>
<feature type="zinc finger region" description="C3H1-type" evidence="4">
    <location>
        <begin position="326"/>
        <end position="353"/>
    </location>
</feature>
<dbReference type="Proteomes" id="UP000696485">
    <property type="component" value="Unassembled WGS sequence"/>
</dbReference>
<feature type="compositionally biased region" description="Acidic residues" evidence="5">
    <location>
        <begin position="545"/>
        <end position="590"/>
    </location>
</feature>
<evidence type="ECO:0000313" key="8">
    <source>
        <dbReference type="Proteomes" id="UP000696485"/>
    </source>
</evidence>
<protein>
    <recommendedName>
        <fullName evidence="6">C3H1-type domain-containing protein</fullName>
    </recommendedName>
</protein>
<feature type="domain" description="C3H1-type" evidence="6">
    <location>
        <begin position="326"/>
        <end position="353"/>
    </location>
</feature>
<dbReference type="PANTHER" id="PTHR46156:SF1">
    <property type="entry name" value="ZINC FINGER CCCH DOMAIN-CONTAINING PROTEIN 3"/>
    <property type="match status" value="1"/>
</dbReference>
<dbReference type="InterPro" id="IPR000571">
    <property type="entry name" value="Znf_CCCH"/>
</dbReference>
<feature type="compositionally biased region" description="Acidic residues" evidence="5">
    <location>
        <begin position="598"/>
        <end position="608"/>
    </location>
</feature>
<dbReference type="GO" id="GO:0008270">
    <property type="term" value="F:zinc ion binding"/>
    <property type="evidence" value="ECO:0007669"/>
    <property type="project" value="UniProtKB-KW"/>
</dbReference>
<evidence type="ECO:0000256" key="3">
    <source>
        <dbReference type="ARBA" id="ARBA00022833"/>
    </source>
</evidence>
<feature type="compositionally biased region" description="Low complexity" evidence="5">
    <location>
        <begin position="99"/>
        <end position="133"/>
    </location>
</feature>
<feature type="region of interest" description="Disordered" evidence="5">
    <location>
        <begin position="473"/>
        <end position="514"/>
    </location>
</feature>
<evidence type="ECO:0000256" key="1">
    <source>
        <dbReference type="ARBA" id="ARBA00022723"/>
    </source>
</evidence>
<feature type="compositionally biased region" description="Basic and acidic residues" evidence="5">
    <location>
        <begin position="496"/>
        <end position="514"/>
    </location>
</feature>
<sequence>MSEKELLAQIAQVAGAINKHMNTPPTPYYPNGYAPTRGGYNARGRGRGRGMPYSSYSPVHNSIHGPSGAFNRTLTLNNTQPPPSLTRPPVAARHLSLMNSNNSSNNNIKTGDSSAASTPVASPVSTPASCSSAPPTPPVTPVSTPTEQWIQTKTKNMSMMNPSTYQKTMVAKQNSIRSAKVAKLKMHQERAKKAADLRKGIVRVGDKVYSKSLDGRKLVMRDLIQGDIVINGATFQMDPRGNKLIRKIGTGSPASGNGATASTAIPTTKRTFGSSGATPKQFAVDGVVYVRTTSGNLVRATLVKNQLLAKRAAQEALKAKRSKGMARKRQFCKYFTRFGQCTNIRCPFMHSRQHLAICKRFLRGQCHFTDATCKLSHTPSPHTTPACSHFQYAACTKDKCLYPHIKVNAQAPICKPFAKEGWCEAGATCKDRHVWICPDFDTPAGCKIKCGLAHVANGGIRVKKTAEEIERDRQNGIIRHKKNGSDPQGNSAWTRRYMDRPTPDSPKDTTKVREYDENFIPLDFDSADEDEGAMLQMQVESHESAEDEDADVEEEEEDVNSDVEMEDDDEEEIEEEMGEEEGKEDEEENDDHGFFAAFEDEDEDGFYR</sequence>
<dbReference type="EMBL" id="JAAAUY010000522">
    <property type="protein sequence ID" value="KAF9328905.1"/>
    <property type="molecule type" value="Genomic_DNA"/>
</dbReference>
<comment type="caution">
    <text evidence="7">The sequence shown here is derived from an EMBL/GenBank/DDBJ whole genome shotgun (WGS) entry which is preliminary data.</text>
</comment>
<keyword evidence="8" id="KW-1185">Reference proteome</keyword>
<keyword evidence="3 4" id="KW-0862">Zinc</keyword>
<name>A0A9P5VKC6_9FUNG</name>
<feature type="compositionally biased region" description="Polar residues" evidence="5">
    <location>
        <begin position="70"/>
        <end position="79"/>
    </location>
</feature>
<evidence type="ECO:0000259" key="6">
    <source>
        <dbReference type="PROSITE" id="PS50103"/>
    </source>
</evidence>